<comment type="caution">
    <text evidence="5">The sequence shown here is derived from an EMBL/GenBank/DDBJ whole genome shotgun (WGS) entry which is preliminary data.</text>
</comment>
<dbReference type="PROSITE" id="PS51272">
    <property type="entry name" value="SLH"/>
    <property type="match status" value="2"/>
</dbReference>
<evidence type="ECO:0000313" key="5">
    <source>
        <dbReference type="EMBL" id="MBP1930196.1"/>
    </source>
</evidence>
<dbReference type="InterPro" id="IPR006860">
    <property type="entry name" value="FecR"/>
</dbReference>
<dbReference type="PANTHER" id="PTHR38731">
    <property type="entry name" value="LIPL45-RELATED LIPOPROTEIN-RELATED"/>
    <property type="match status" value="1"/>
</dbReference>
<evidence type="ECO:0000256" key="1">
    <source>
        <dbReference type="SAM" id="Coils"/>
    </source>
</evidence>
<feature type="coiled-coil region" evidence="1">
    <location>
        <begin position="489"/>
        <end position="528"/>
    </location>
</feature>
<proteinExistence type="predicted"/>
<feature type="compositionally biased region" description="Low complexity" evidence="2">
    <location>
        <begin position="589"/>
        <end position="604"/>
    </location>
</feature>
<feature type="signal peptide" evidence="3">
    <location>
        <begin position="1"/>
        <end position="25"/>
    </location>
</feature>
<evidence type="ECO:0000313" key="6">
    <source>
        <dbReference type="Proteomes" id="UP001519343"/>
    </source>
</evidence>
<reference evidence="5 6" key="1">
    <citation type="submission" date="2021-03" db="EMBL/GenBank/DDBJ databases">
        <title>Genomic Encyclopedia of Type Strains, Phase IV (KMG-IV): sequencing the most valuable type-strain genomes for metagenomic binning, comparative biology and taxonomic classification.</title>
        <authorList>
            <person name="Goeker M."/>
        </authorList>
    </citation>
    <scope>NUCLEOTIDE SEQUENCE [LARGE SCALE GENOMIC DNA]</scope>
    <source>
        <strain evidence="5 6">DSM 24738</strain>
    </source>
</reference>
<gene>
    <name evidence="5" type="ORF">J2Z37_000183</name>
</gene>
<sequence>MKKHLSFSWISAIVITFACPFIAGASPALSDIQGHYAEPSIQKLYEAGIISGFPDDRFRPNDRVTRAEFLKLLLTTVQTESLIEGPIPFQQLEKHWAYPILVQSYQSGILLDTDWSLLDLGVDQVLTRGDASLLLANALQISGEDVEEPFKDLSSLPDKMRESILGLHEAGLIRGISETEFAPHLPLTRGQASILIDQALQFQEEDFRERMQLKVKVAKIKGGVQHLIDGVGHPLREGDHLHVGSEIQTGPEAGATLVTNDGDTLFIDENTRITIQELDTSLQLMKDDGVKAQSFKGDGILLRGKVGEENIGLNWETKQQAKSFSVFKAKNDSVQEESKPVLPSTSKTTWFDTEVSPGNSYSYQVTGKDANGNPLASQEVHFEVTKKASFKEWAGNVVVKVKSLFSSDSKFEIETPTTTAGVRGTLFMVSVQPNGRNGVSVFDGVVGVSRKGSSEAETLVHGNQQSIIPTSGQVQPPMTMDKNQFNPFIEESMAQLILVQQQLQREQEQRLQEMQAQLEKRLKEALASMPSEQRAAFERIVQQTRITEPPASQAEARRAAQERKVLDELAQHPNIQDRIKQSDNSMPTSPRSPGGDSSDDGSPSQNPQEPEKRELGEIISNKLEIQVNVVE</sequence>
<keyword evidence="1" id="KW-0175">Coiled coil</keyword>
<evidence type="ECO:0000259" key="4">
    <source>
        <dbReference type="PROSITE" id="PS51272"/>
    </source>
</evidence>
<dbReference type="Pfam" id="PF00395">
    <property type="entry name" value="SLH"/>
    <property type="match status" value="2"/>
</dbReference>
<feature type="compositionally biased region" description="Basic and acidic residues" evidence="2">
    <location>
        <begin position="568"/>
        <end position="581"/>
    </location>
</feature>
<feature type="domain" description="SLH" evidence="4">
    <location>
        <begin position="24"/>
        <end position="87"/>
    </location>
</feature>
<accession>A0ABS4GIW2</accession>
<dbReference type="InterPro" id="IPR013783">
    <property type="entry name" value="Ig-like_fold"/>
</dbReference>
<evidence type="ECO:0000256" key="2">
    <source>
        <dbReference type="SAM" id="MobiDB-lite"/>
    </source>
</evidence>
<dbReference type="EMBL" id="JAGGKT010000001">
    <property type="protein sequence ID" value="MBP1930196.1"/>
    <property type="molecule type" value="Genomic_DNA"/>
</dbReference>
<dbReference type="Gene3D" id="2.60.40.10">
    <property type="entry name" value="Immunoglobulins"/>
    <property type="match status" value="1"/>
</dbReference>
<feature type="domain" description="SLH" evidence="4">
    <location>
        <begin position="147"/>
        <end position="210"/>
    </location>
</feature>
<dbReference type="PANTHER" id="PTHR38731:SF1">
    <property type="entry name" value="FECR PROTEIN DOMAIN-CONTAINING PROTEIN"/>
    <property type="match status" value="1"/>
</dbReference>
<keyword evidence="6" id="KW-1185">Reference proteome</keyword>
<dbReference type="Pfam" id="PF04773">
    <property type="entry name" value="FecR"/>
    <property type="match status" value="1"/>
</dbReference>
<dbReference type="InterPro" id="IPR001119">
    <property type="entry name" value="SLH_dom"/>
</dbReference>
<keyword evidence="3" id="KW-0732">Signal</keyword>
<dbReference type="Proteomes" id="UP001519343">
    <property type="component" value="Unassembled WGS sequence"/>
</dbReference>
<dbReference type="PROSITE" id="PS51257">
    <property type="entry name" value="PROKAR_LIPOPROTEIN"/>
    <property type="match status" value="1"/>
</dbReference>
<dbReference type="RefSeq" id="WP_209807999.1">
    <property type="nucleotide sequence ID" value="NZ_JAGGKT010000001.1"/>
</dbReference>
<feature type="region of interest" description="Disordered" evidence="2">
    <location>
        <begin position="568"/>
        <end position="619"/>
    </location>
</feature>
<organism evidence="5 6">
    <name type="scientific">Ammoniphilus resinae</name>
    <dbReference type="NCBI Taxonomy" id="861532"/>
    <lineage>
        <taxon>Bacteria</taxon>
        <taxon>Bacillati</taxon>
        <taxon>Bacillota</taxon>
        <taxon>Bacilli</taxon>
        <taxon>Bacillales</taxon>
        <taxon>Paenibacillaceae</taxon>
        <taxon>Aneurinibacillus group</taxon>
        <taxon>Ammoniphilus</taxon>
    </lineage>
</organism>
<protein>
    <recommendedName>
        <fullName evidence="4">SLH domain-containing protein</fullName>
    </recommendedName>
</protein>
<evidence type="ECO:0000256" key="3">
    <source>
        <dbReference type="SAM" id="SignalP"/>
    </source>
</evidence>
<name>A0ABS4GIW2_9BACL</name>
<feature type="chain" id="PRO_5047172509" description="SLH domain-containing protein" evidence="3">
    <location>
        <begin position="26"/>
        <end position="631"/>
    </location>
</feature>